<evidence type="ECO:0000313" key="2">
    <source>
        <dbReference type="EMBL" id="SET55312.1"/>
    </source>
</evidence>
<keyword evidence="1" id="KW-0812">Transmembrane</keyword>
<proteinExistence type="predicted"/>
<keyword evidence="1" id="KW-1133">Transmembrane helix</keyword>
<dbReference type="Proteomes" id="UP000181981">
    <property type="component" value="Unassembled WGS sequence"/>
</dbReference>
<accession>A0A1I0FBK1</accession>
<reference evidence="2 3" key="1">
    <citation type="submission" date="2016-10" db="EMBL/GenBank/DDBJ databases">
        <authorList>
            <person name="de Groot N.N."/>
        </authorList>
    </citation>
    <scope>NUCLEOTIDE SEQUENCE [LARGE SCALE GENOMIC DNA]</scope>
    <source>
        <strain evidence="2 3">DSM 25947</strain>
    </source>
</reference>
<dbReference type="EMBL" id="FOHT01000016">
    <property type="protein sequence ID" value="SET55312.1"/>
    <property type="molecule type" value="Genomic_DNA"/>
</dbReference>
<gene>
    <name evidence="2" type="ORF">SAMN05444285_11625</name>
</gene>
<feature type="transmembrane region" description="Helical" evidence="1">
    <location>
        <begin position="20"/>
        <end position="37"/>
    </location>
</feature>
<keyword evidence="1" id="KW-0472">Membrane</keyword>
<dbReference type="AlphaFoldDB" id="A0A1I0FBK1"/>
<protein>
    <submittedName>
        <fullName evidence="2">Uncharacterized protein</fullName>
    </submittedName>
</protein>
<evidence type="ECO:0000313" key="3">
    <source>
        <dbReference type="Proteomes" id="UP000181981"/>
    </source>
</evidence>
<sequence>MKQNKFLALLKTMLQKAPSVLHPLWWVVIPFLLYYVIEMFKYSMFTPIIL</sequence>
<name>A0A1I0FBK1_9BACT</name>
<evidence type="ECO:0000256" key="1">
    <source>
        <dbReference type="SAM" id="Phobius"/>
    </source>
</evidence>
<organism evidence="2 3">
    <name type="scientific">Draconibacterium orientale</name>
    <dbReference type="NCBI Taxonomy" id="1168034"/>
    <lineage>
        <taxon>Bacteria</taxon>
        <taxon>Pseudomonadati</taxon>
        <taxon>Bacteroidota</taxon>
        <taxon>Bacteroidia</taxon>
        <taxon>Marinilabiliales</taxon>
        <taxon>Prolixibacteraceae</taxon>
        <taxon>Draconibacterium</taxon>
    </lineage>
</organism>